<dbReference type="AlphaFoldDB" id="A0A1I6FY54"/>
<accession>A0A1I6FY54</accession>
<dbReference type="UniPathway" id="UPA00214"/>
<dbReference type="PANTHER" id="PTHR43725:SF53">
    <property type="entry name" value="UDP-ARABINOSE 4-EPIMERASE 1"/>
    <property type="match status" value="1"/>
</dbReference>
<proteinExistence type="inferred from homology"/>
<dbReference type="InterPro" id="IPR001509">
    <property type="entry name" value="Epimerase_deHydtase"/>
</dbReference>
<evidence type="ECO:0000256" key="10">
    <source>
        <dbReference type="RuleBase" id="RU366046"/>
    </source>
</evidence>
<dbReference type="CDD" id="cd05247">
    <property type="entry name" value="UDP_G4E_1_SDR_e"/>
    <property type="match status" value="1"/>
</dbReference>
<gene>
    <name evidence="12" type="ORF">SAMN04488005_0724</name>
</gene>
<dbReference type="Pfam" id="PF01370">
    <property type="entry name" value="Epimerase"/>
    <property type="match status" value="1"/>
</dbReference>
<keyword evidence="13" id="KW-1185">Reference proteome</keyword>
<comment type="cofactor">
    <cofactor evidence="2 10">
        <name>NAD(+)</name>
        <dbReference type="ChEBI" id="CHEBI:57540"/>
    </cofactor>
</comment>
<comment type="similarity">
    <text evidence="4 10">Belongs to the NAD(P)-dependent epimerase/dehydratase family.</text>
</comment>
<evidence type="ECO:0000256" key="8">
    <source>
        <dbReference type="ARBA" id="ARBA00023235"/>
    </source>
</evidence>
<name>A0A1I6FY54_9RHOB</name>
<evidence type="ECO:0000256" key="5">
    <source>
        <dbReference type="ARBA" id="ARBA00013189"/>
    </source>
</evidence>
<dbReference type="SUPFAM" id="SSF51735">
    <property type="entry name" value="NAD(P)-binding Rossmann-fold domains"/>
    <property type="match status" value="1"/>
</dbReference>
<dbReference type="InterPro" id="IPR005886">
    <property type="entry name" value="UDP_G4E"/>
</dbReference>
<dbReference type="NCBIfam" id="TIGR01179">
    <property type="entry name" value="galE"/>
    <property type="match status" value="1"/>
</dbReference>
<keyword evidence="9 10" id="KW-0119">Carbohydrate metabolism</keyword>
<dbReference type="PANTHER" id="PTHR43725">
    <property type="entry name" value="UDP-GLUCOSE 4-EPIMERASE"/>
    <property type="match status" value="1"/>
</dbReference>
<dbReference type="RefSeq" id="WP_090196537.1">
    <property type="nucleotide sequence ID" value="NZ_FOYP01000001.1"/>
</dbReference>
<dbReference type="EMBL" id="FOYP01000001">
    <property type="protein sequence ID" value="SFR34882.1"/>
    <property type="molecule type" value="Genomic_DNA"/>
</dbReference>
<keyword evidence="7 10" id="KW-0520">NAD</keyword>
<comment type="subunit">
    <text evidence="10">Homodimer.</text>
</comment>
<evidence type="ECO:0000256" key="2">
    <source>
        <dbReference type="ARBA" id="ARBA00001911"/>
    </source>
</evidence>
<dbReference type="GO" id="GO:0033499">
    <property type="term" value="P:galactose catabolic process via UDP-galactose, Leloir pathway"/>
    <property type="evidence" value="ECO:0007669"/>
    <property type="project" value="TreeGrafter"/>
</dbReference>
<organism evidence="12 13">
    <name type="scientific">Yoonia tamlensis</name>
    <dbReference type="NCBI Taxonomy" id="390270"/>
    <lineage>
        <taxon>Bacteria</taxon>
        <taxon>Pseudomonadati</taxon>
        <taxon>Pseudomonadota</taxon>
        <taxon>Alphaproteobacteria</taxon>
        <taxon>Rhodobacterales</taxon>
        <taxon>Paracoccaceae</taxon>
        <taxon>Yoonia</taxon>
    </lineage>
</organism>
<dbReference type="InterPro" id="IPR036291">
    <property type="entry name" value="NAD(P)-bd_dom_sf"/>
</dbReference>
<evidence type="ECO:0000256" key="1">
    <source>
        <dbReference type="ARBA" id="ARBA00000083"/>
    </source>
</evidence>
<comment type="pathway">
    <text evidence="3 10">Carbohydrate metabolism; galactose metabolism.</text>
</comment>
<comment type="catalytic activity">
    <reaction evidence="1 10">
        <text>UDP-alpha-D-glucose = UDP-alpha-D-galactose</text>
        <dbReference type="Rhea" id="RHEA:22168"/>
        <dbReference type="ChEBI" id="CHEBI:58885"/>
        <dbReference type="ChEBI" id="CHEBI:66914"/>
        <dbReference type="EC" id="5.1.3.2"/>
    </reaction>
</comment>
<evidence type="ECO:0000256" key="3">
    <source>
        <dbReference type="ARBA" id="ARBA00004947"/>
    </source>
</evidence>
<dbReference type="EC" id="5.1.3.2" evidence="5 10"/>
<feature type="domain" description="NAD-dependent epimerase/dehydratase" evidence="11">
    <location>
        <begin position="3"/>
        <end position="252"/>
    </location>
</feature>
<protein>
    <recommendedName>
        <fullName evidence="6 10">UDP-glucose 4-epimerase</fullName>
        <ecNumber evidence="5 10">5.1.3.2</ecNumber>
    </recommendedName>
</protein>
<reference evidence="13" key="1">
    <citation type="submission" date="2016-10" db="EMBL/GenBank/DDBJ databases">
        <authorList>
            <person name="Varghese N."/>
            <person name="Submissions S."/>
        </authorList>
    </citation>
    <scope>NUCLEOTIDE SEQUENCE [LARGE SCALE GENOMIC DNA]</scope>
    <source>
        <strain evidence="13">DSM 26879</strain>
    </source>
</reference>
<evidence type="ECO:0000256" key="7">
    <source>
        <dbReference type="ARBA" id="ARBA00023027"/>
    </source>
</evidence>
<evidence type="ECO:0000313" key="12">
    <source>
        <dbReference type="EMBL" id="SFR34882.1"/>
    </source>
</evidence>
<evidence type="ECO:0000256" key="4">
    <source>
        <dbReference type="ARBA" id="ARBA00007637"/>
    </source>
</evidence>
<dbReference type="OrthoDB" id="9801785at2"/>
<dbReference type="GO" id="GO:0003978">
    <property type="term" value="F:UDP-glucose 4-epimerase activity"/>
    <property type="evidence" value="ECO:0007669"/>
    <property type="project" value="UniProtKB-UniRule"/>
</dbReference>
<evidence type="ECO:0000256" key="9">
    <source>
        <dbReference type="ARBA" id="ARBA00023277"/>
    </source>
</evidence>
<dbReference type="STRING" id="390270.SAMN04488005_0724"/>
<dbReference type="Gene3D" id="3.90.25.10">
    <property type="entry name" value="UDP-galactose 4-epimerase, domain 1"/>
    <property type="match status" value="1"/>
</dbReference>
<keyword evidence="8 10" id="KW-0413">Isomerase</keyword>
<evidence type="ECO:0000256" key="6">
    <source>
        <dbReference type="ARBA" id="ARBA00018569"/>
    </source>
</evidence>
<sequence length="325" mass="34533">MTILVTGGAGYIGSHMVLELIDHGYDVAILDDLSTGCSAVIHKDARFFQGDVADEAIIDRICQSCDISAVFHFAGSTSLPESIGDPLRYFQNNTEASRALVQNLLRYGVRHIVFSSTAAVYGATSSAPIAETAPCQPASPYGWSKLFTEQMLQDASRASGIGIAILRYFNVAGADPAGRIGQSTPDAQSLIKVACAVAAGKRDVLEIYGNDYATPDGTCVRDYIHVSDLVIAHRLALVALQSGGANILCNLGYGKGHSVREIADAVGRAAGAPLPVRNQPRRAGDQAIVISNADLARERLGWTPAFDDIDVILKTAFAWENVPAR</sequence>
<evidence type="ECO:0000313" key="13">
    <source>
        <dbReference type="Proteomes" id="UP000199478"/>
    </source>
</evidence>
<evidence type="ECO:0000259" key="11">
    <source>
        <dbReference type="Pfam" id="PF01370"/>
    </source>
</evidence>
<dbReference type="Proteomes" id="UP000199478">
    <property type="component" value="Unassembled WGS sequence"/>
</dbReference>
<dbReference type="Gene3D" id="3.40.50.720">
    <property type="entry name" value="NAD(P)-binding Rossmann-like Domain"/>
    <property type="match status" value="1"/>
</dbReference>